<evidence type="ECO:0000259" key="1">
    <source>
        <dbReference type="Pfam" id="PF13192"/>
    </source>
</evidence>
<reference evidence="2" key="1">
    <citation type="journal article" date="2012" name="Science">
        <title>Fermentation, hydrogen, and sulfur metabolism in multiple uncultivated bacterial phyla.</title>
        <authorList>
            <person name="Wrighton K.C."/>
            <person name="Thomas B.C."/>
            <person name="Sharon I."/>
            <person name="Miller C.S."/>
            <person name="Castelle C.J."/>
            <person name="VerBerkmoes N.C."/>
            <person name="Wilkins M.J."/>
            <person name="Hettich R.L."/>
            <person name="Lipton M.S."/>
            <person name="Williams K.H."/>
            <person name="Long P.E."/>
            <person name="Banfield J.F."/>
        </authorList>
    </citation>
    <scope>NUCLEOTIDE SEQUENCE [LARGE SCALE GENOMIC DNA]</scope>
</reference>
<dbReference type="EMBL" id="AMFJ01000854">
    <property type="protein sequence ID" value="EKE26311.1"/>
    <property type="molecule type" value="Genomic_DNA"/>
</dbReference>
<feature type="domain" description="Thioredoxin-like fold" evidence="1">
    <location>
        <begin position="2"/>
        <end position="77"/>
    </location>
</feature>
<proteinExistence type="predicted"/>
<name>K2F5D8_9BACT</name>
<dbReference type="InterPro" id="IPR036249">
    <property type="entry name" value="Thioredoxin-like_sf"/>
</dbReference>
<dbReference type="NCBIfam" id="TIGR00412">
    <property type="entry name" value="redox_disulf_2"/>
    <property type="match status" value="1"/>
</dbReference>
<dbReference type="PANTHER" id="PTHR36450:SF1">
    <property type="entry name" value="THIOREDOXIN"/>
    <property type="match status" value="1"/>
</dbReference>
<protein>
    <submittedName>
        <fullName evidence="2">Thioredoxin family protein</fullName>
    </submittedName>
</protein>
<comment type="caution">
    <text evidence="2">The sequence shown here is derived from an EMBL/GenBank/DDBJ whole genome shotgun (WGS) entry which is preliminary data.</text>
</comment>
<evidence type="ECO:0000313" key="2">
    <source>
        <dbReference type="EMBL" id="EKE26311.1"/>
    </source>
</evidence>
<accession>K2F5D8</accession>
<organism evidence="2">
    <name type="scientific">uncultured bacterium</name>
    <name type="common">gcode 4</name>
    <dbReference type="NCBI Taxonomy" id="1234023"/>
    <lineage>
        <taxon>Bacteria</taxon>
        <taxon>environmental samples</taxon>
    </lineage>
</organism>
<dbReference type="AlphaFoldDB" id="K2F5D8"/>
<dbReference type="PANTHER" id="PTHR36450">
    <property type="entry name" value="THIOREDOXIN"/>
    <property type="match status" value="1"/>
</dbReference>
<dbReference type="Gene3D" id="3.40.30.10">
    <property type="entry name" value="Glutaredoxin"/>
    <property type="match status" value="1"/>
</dbReference>
<dbReference type="InterPro" id="IPR012336">
    <property type="entry name" value="Thioredoxin-like_fold"/>
</dbReference>
<sequence>MMEIKILWTGCPNCKILGYNVNLALEKIWIEANITKITEMEQIMEYNIMSLPWFVINDKVVSYGKVLDVDSIVDLIKQNSN</sequence>
<dbReference type="Pfam" id="PF13192">
    <property type="entry name" value="Thioredoxin_3"/>
    <property type="match status" value="1"/>
</dbReference>
<dbReference type="InterPro" id="IPR005243">
    <property type="entry name" value="THIRX-like_proc"/>
</dbReference>
<gene>
    <name evidence="2" type="ORF">ACD_4C00338G0002</name>
</gene>
<dbReference type="SUPFAM" id="SSF52833">
    <property type="entry name" value="Thioredoxin-like"/>
    <property type="match status" value="1"/>
</dbReference>